<dbReference type="Proteomes" id="UP001236585">
    <property type="component" value="Chromosome"/>
</dbReference>
<sequence>MTVTAPDGVYYDPYDVEINADPYLAFKAIREEAPLYYNEQHDFYALSRFSDVDDALVDHSTFSSSRGAIIELIKANIDIPPGVIIFEDPPIHDVHRKLLARMFTPRKINALEPKIREFCAHSLDPIGKGDGFDFVGDLGAQMPMKVIGMLLGVPDEYQEAARDRTNDQMRTEAGKPMDASTAMDSGDFFAEFIDWRAEHPSDDIMTDLLNVEFVDEQGVTRKLTREELLTYIAVVSGAGNETTTRLIGWAGKVLAEHPDQRRELVENPALVPAAIEELLRFEPPAPHVARYVTRDITYYGQTVPEGSAMMMLIGAANRDHRQFPPDGDVFDIHREPRQHLSFSVGTHYCLGSALARLEGRIALEEILKRFPEWQVDLSRAALSPTSTVRGWDTMPAVIG</sequence>
<dbReference type="SUPFAM" id="SSF48264">
    <property type="entry name" value="Cytochrome P450"/>
    <property type="match status" value="1"/>
</dbReference>
<dbReference type="Pfam" id="PF00067">
    <property type="entry name" value="p450"/>
    <property type="match status" value="1"/>
</dbReference>
<proteinExistence type="inferred from homology"/>
<comment type="cofactor">
    <cofactor evidence="1">
        <name>heme</name>
        <dbReference type="ChEBI" id="CHEBI:30413"/>
    </cofactor>
</comment>
<accession>A0ABY8VV91</accession>
<evidence type="ECO:0000313" key="10">
    <source>
        <dbReference type="Proteomes" id="UP001236585"/>
    </source>
</evidence>
<keyword evidence="3 8" id="KW-0349">Heme</keyword>
<gene>
    <name evidence="9" type="ORF">PT015_14205</name>
</gene>
<protein>
    <submittedName>
        <fullName evidence="9">Cytochrome P450</fullName>
    </submittedName>
</protein>
<dbReference type="PRINTS" id="PR00359">
    <property type="entry name" value="BP450"/>
</dbReference>
<dbReference type="InterPro" id="IPR036396">
    <property type="entry name" value="Cyt_P450_sf"/>
</dbReference>
<dbReference type="PROSITE" id="PS00086">
    <property type="entry name" value="CYTOCHROME_P450"/>
    <property type="match status" value="1"/>
</dbReference>
<organism evidence="9 10">
    <name type="scientific">Candidatus Mycobacterium wuenschmannii</name>
    <dbReference type="NCBI Taxonomy" id="3027808"/>
    <lineage>
        <taxon>Bacteria</taxon>
        <taxon>Bacillati</taxon>
        <taxon>Actinomycetota</taxon>
        <taxon>Actinomycetes</taxon>
        <taxon>Mycobacteriales</taxon>
        <taxon>Mycobacteriaceae</taxon>
        <taxon>Mycobacterium</taxon>
    </lineage>
</organism>
<evidence type="ECO:0000313" key="9">
    <source>
        <dbReference type="EMBL" id="WIM86077.1"/>
    </source>
</evidence>
<evidence type="ECO:0000256" key="3">
    <source>
        <dbReference type="ARBA" id="ARBA00022617"/>
    </source>
</evidence>
<name>A0ABY8VV91_9MYCO</name>
<dbReference type="CDD" id="cd11078">
    <property type="entry name" value="CYP130-like"/>
    <property type="match status" value="1"/>
</dbReference>
<evidence type="ECO:0000256" key="4">
    <source>
        <dbReference type="ARBA" id="ARBA00022723"/>
    </source>
</evidence>
<evidence type="ECO:0000256" key="6">
    <source>
        <dbReference type="ARBA" id="ARBA00023004"/>
    </source>
</evidence>
<dbReference type="PANTHER" id="PTHR46696">
    <property type="entry name" value="P450, PUTATIVE (EUROFUNG)-RELATED"/>
    <property type="match status" value="1"/>
</dbReference>
<keyword evidence="10" id="KW-1185">Reference proteome</keyword>
<dbReference type="PANTHER" id="PTHR46696:SF4">
    <property type="entry name" value="BIOTIN BIOSYNTHESIS CYTOCHROME P450"/>
    <property type="match status" value="1"/>
</dbReference>
<keyword evidence="5 8" id="KW-0560">Oxidoreductase</keyword>
<dbReference type="EMBL" id="CP126981">
    <property type="protein sequence ID" value="WIM86077.1"/>
    <property type="molecule type" value="Genomic_DNA"/>
</dbReference>
<dbReference type="InterPro" id="IPR017972">
    <property type="entry name" value="Cyt_P450_CS"/>
</dbReference>
<reference evidence="9 10" key="1">
    <citation type="journal article" date="2023" name="Microbiol. Resour. Announc.">
        <title>Complete Genome Sequence of Mycobacterium wuenschmanii, a novel Nontuberculous Mycobacterium Isolated from a captive population of Amazon Milk Frogs.</title>
        <authorList>
            <person name="Hicks J."/>
            <person name="Zeineldin M."/>
            <person name="Ward H."/>
            <person name="Wuenschmann A."/>
            <person name="Camp P."/>
            <person name="Farrell D."/>
            <person name="Lehman K."/>
            <person name="Thacker T."/>
            <person name="Cuthbert E."/>
        </authorList>
    </citation>
    <scope>NUCLEOTIDE SEQUENCE [LARGE SCALE GENOMIC DNA]</scope>
    <source>
        <strain evidence="9 10">Wuenschmanii</strain>
    </source>
</reference>
<keyword evidence="6 8" id="KW-0408">Iron</keyword>
<comment type="similarity">
    <text evidence="2 8">Belongs to the cytochrome P450 family.</text>
</comment>
<evidence type="ECO:0000256" key="8">
    <source>
        <dbReference type="RuleBase" id="RU000461"/>
    </source>
</evidence>
<evidence type="ECO:0000256" key="1">
    <source>
        <dbReference type="ARBA" id="ARBA00001971"/>
    </source>
</evidence>
<keyword evidence="7 8" id="KW-0503">Monooxygenase</keyword>
<dbReference type="PRINTS" id="PR00385">
    <property type="entry name" value="P450"/>
</dbReference>
<evidence type="ECO:0000256" key="7">
    <source>
        <dbReference type="ARBA" id="ARBA00023033"/>
    </source>
</evidence>
<dbReference type="InterPro" id="IPR002397">
    <property type="entry name" value="Cyt_P450_B"/>
</dbReference>
<evidence type="ECO:0000256" key="2">
    <source>
        <dbReference type="ARBA" id="ARBA00010617"/>
    </source>
</evidence>
<dbReference type="InterPro" id="IPR001128">
    <property type="entry name" value="Cyt_P450"/>
</dbReference>
<keyword evidence="4 8" id="KW-0479">Metal-binding</keyword>
<dbReference type="RefSeq" id="WP_285185274.1">
    <property type="nucleotide sequence ID" value="NZ_CP126981.1"/>
</dbReference>
<evidence type="ECO:0000256" key="5">
    <source>
        <dbReference type="ARBA" id="ARBA00023002"/>
    </source>
</evidence>
<dbReference type="Gene3D" id="1.10.630.10">
    <property type="entry name" value="Cytochrome P450"/>
    <property type="match status" value="1"/>
</dbReference>